<proteinExistence type="predicted"/>
<name>A0ABS6Z3Z0_9ACTN</name>
<keyword evidence="1" id="KW-0812">Transmembrane</keyword>
<keyword evidence="3" id="KW-1185">Reference proteome</keyword>
<evidence type="ECO:0008006" key="4">
    <source>
        <dbReference type="Google" id="ProtNLM"/>
    </source>
</evidence>
<evidence type="ECO:0000313" key="3">
    <source>
        <dbReference type="Proteomes" id="UP000812013"/>
    </source>
</evidence>
<dbReference type="RefSeq" id="WP_219666665.1">
    <property type="nucleotide sequence ID" value="NZ_WTFF01000058.1"/>
</dbReference>
<gene>
    <name evidence="2" type="ORF">GPJ59_11265</name>
</gene>
<dbReference type="EMBL" id="WTFF01000058">
    <property type="protein sequence ID" value="MBW5482444.1"/>
    <property type="molecule type" value="Genomic_DNA"/>
</dbReference>
<organism evidence="2 3">
    <name type="scientific">Streptomyces bambusae</name>
    <dbReference type="NCBI Taxonomy" id="1550616"/>
    <lineage>
        <taxon>Bacteria</taxon>
        <taxon>Bacillati</taxon>
        <taxon>Actinomycetota</taxon>
        <taxon>Actinomycetes</taxon>
        <taxon>Kitasatosporales</taxon>
        <taxon>Streptomycetaceae</taxon>
        <taxon>Streptomyces</taxon>
    </lineage>
</organism>
<comment type="caution">
    <text evidence="2">The sequence shown here is derived from an EMBL/GenBank/DDBJ whole genome shotgun (WGS) entry which is preliminary data.</text>
</comment>
<keyword evidence="1" id="KW-0472">Membrane</keyword>
<reference evidence="2 3" key="1">
    <citation type="submission" date="2019-12" db="EMBL/GenBank/DDBJ databases">
        <title>Genome sequence of Streptomyces bambusae.</title>
        <authorList>
            <person name="Bansal K."/>
            <person name="Choksket S."/>
            <person name="Korpole S."/>
            <person name="Patil P.B."/>
        </authorList>
    </citation>
    <scope>NUCLEOTIDE SEQUENCE [LARGE SCALE GENOMIC DNA]</scope>
    <source>
        <strain evidence="2 3">SK60</strain>
    </source>
</reference>
<accession>A0ABS6Z3Z0</accession>
<protein>
    <recommendedName>
        <fullName evidence="4">Transmembrane protein</fullName>
    </recommendedName>
</protein>
<evidence type="ECO:0000256" key="1">
    <source>
        <dbReference type="SAM" id="Phobius"/>
    </source>
</evidence>
<sequence length="103" mass="10727">MTTTGTRMLAAGGTVAAAAAVNVATGMLTQKWTLAWWLCTAVLVVVGGALQAWLTVSDRAAARRQEVEDVEAGGGLTQRMPGAGEQVVRRTKIKGDLTQEQSG</sequence>
<feature type="transmembrane region" description="Helical" evidence="1">
    <location>
        <begin position="35"/>
        <end position="56"/>
    </location>
</feature>
<keyword evidence="1" id="KW-1133">Transmembrane helix</keyword>
<evidence type="ECO:0000313" key="2">
    <source>
        <dbReference type="EMBL" id="MBW5482444.1"/>
    </source>
</evidence>
<dbReference type="Proteomes" id="UP000812013">
    <property type="component" value="Unassembled WGS sequence"/>
</dbReference>